<evidence type="ECO:0000313" key="3">
    <source>
        <dbReference type="Proteomes" id="UP000494206"/>
    </source>
</evidence>
<reference evidence="2 3" key="1">
    <citation type="submission" date="2020-04" db="EMBL/GenBank/DDBJ databases">
        <authorList>
            <person name="Laetsch R D."/>
            <person name="Stevens L."/>
            <person name="Kumar S."/>
            <person name="Blaxter L. M."/>
        </authorList>
    </citation>
    <scope>NUCLEOTIDE SEQUENCE [LARGE SCALE GENOMIC DNA]</scope>
</reference>
<dbReference type="OrthoDB" id="5866088at2759"/>
<name>A0A8S1ER58_9PELO</name>
<accession>A0A8S1ER58</accession>
<comment type="caution">
    <text evidence="2">The sequence shown here is derived from an EMBL/GenBank/DDBJ whole genome shotgun (WGS) entry which is preliminary data.</text>
</comment>
<evidence type="ECO:0008006" key="4">
    <source>
        <dbReference type="Google" id="ProtNLM"/>
    </source>
</evidence>
<sequence>MIPIPTHGAPPWRRGGQPQSNEFRPSPTQDRKNLNAGERSYQTNMIGSEDSPAGEDHQEHAVTYIAEAEGQTTGKHSDTRGRPPENEQFDETHLVGSDTNEEKDDRKKEEVGNRRQDAWILLFTCLGSRYVATELVTNMKTTTVLNALRRLTATFGTPSTIICDNAKQFVMLKEASNTSIYTGSGTRP</sequence>
<feature type="compositionally biased region" description="Basic and acidic residues" evidence="1">
    <location>
        <begin position="75"/>
        <end position="93"/>
    </location>
</feature>
<feature type="compositionally biased region" description="Polar residues" evidence="1">
    <location>
        <begin position="17"/>
        <end position="28"/>
    </location>
</feature>
<protein>
    <recommendedName>
        <fullName evidence="4">Integrase catalytic domain-containing protein</fullName>
    </recommendedName>
</protein>
<evidence type="ECO:0000313" key="2">
    <source>
        <dbReference type="EMBL" id="CAB3406114.1"/>
    </source>
</evidence>
<dbReference type="GO" id="GO:0003676">
    <property type="term" value="F:nucleic acid binding"/>
    <property type="evidence" value="ECO:0007669"/>
    <property type="project" value="InterPro"/>
</dbReference>
<dbReference type="SUPFAM" id="SSF53098">
    <property type="entry name" value="Ribonuclease H-like"/>
    <property type="match status" value="1"/>
</dbReference>
<keyword evidence="3" id="KW-1185">Reference proteome</keyword>
<dbReference type="Gene3D" id="3.30.420.10">
    <property type="entry name" value="Ribonuclease H-like superfamily/Ribonuclease H"/>
    <property type="match status" value="1"/>
</dbReference>
<dbReference type="AlphaFoldDB" id="A0A8S1ER58"/>
<dbReference type="InterPro" id="IPR036397">
    <property type="entry name" value="RNaseH_sf"/>
</dbReference>
<organism evidence="2 3">
    <name type="scientific">Caenorhabditis bovis</name>
    <dbReference type="NCBI Taxonomy" id="2654633"/>
    <lineage>
        <taxon>Eukaryota</taxon>
        <taxon>Metazoa</taxon>
        <taxon>Ecdysozoa</taxon>
        <taxon>Nematoda</taxon>
        <taxon>Chromadorea</taxon>
        <taxon>Rhabditida</taxon>
        <taxon>Rhabditina</taxon>
        <taxon>Rhabditomorpha</taxon>
        <taxon>Rhabditoidea</taxon>
        <taxon>Rhabditidae</taxon>
        <taxon>Peloderinae</taxon>
        <taxon>Caenorhabditis</taxon>
    </lineage>
</organism>
<feature type="region of interest" description="Disordered" evidence="1">
    <location>
        <begin position="1"/>
        <end position="112"/>
    </location>
</feature>
<feature type="compositionally biased region" description="Basic and acidic residues" evidence="1">
    <location>
        <begin position="103"/>
        <end position="112"/>
    </location>
</feature>
<evidence type="ECO:0000256" key="1">
    <source>
        <dbReference type="SAM" id="MobiDB-lite"/>
    </source>
</evidence>
<dbReference type="EMBL" id="CADEPM010000005">
    <property type="protein sequence ID" value="CAB3406114.1"/>
    <property type="molecule type" value="Genomic_DNA"/>
</dbReference>
<proteinExistence type="predicted"/>
<dbReference type="InterPro" id="IPR012337">
    <property type="entry name" value="RNaseH-like_sf"/>
</dbReference>
<dbReference type="Proteomes" id="UP000494206">
    <property type="component" value="Unassembled WGS sequence"/>
</dbReference>
<gene>
    <name evidence="2" type="ORF">CBOVIS_LOCUS8229</name>
</gene>